<comment type="subcellular location">
    <subcellularLocation>
        <location evidence="1">Endomembrane system</location>
        <topology evidence="1">Multi-pass membrane protein</topology>
    </subcellularLocation>
</comment>
<dbReference type="GO" id="GO:0005345">
    <property type="term" value="F:purine nucleobase transmembrane transporter activity"/>
    <property type="evidence" value="ECO:0007669"/>
    <property type="project" value="TreeGrafter"/>
</dbReference>
<evidence type="ECO:0000256" key="5">
    <source>
        <dbReference type="ARBA" id="ARBA00022989"/>
    </source>
</evidence>
<dbReference type="InterPro" id="IPR006043">
    <property type="entry name" value="NCS2"/>
</dbReference>
<accession>F1T522</accession>
<keyword evidence="4 7" id="KW-0812">Transmembrane</keyword>
<feature type="transmembrane region" description="Helical" evidence="7">
    <location>
        <begin position="335"/>
        <end position="365"/>
    </location>
</feature>
<evidence type="ECO:0000256" key="4">
    <source>
        <dbReference type="ARBA" id="ARBA00022692"/>
    </source>
</evidence>
<feature type="transmembrane region" description="Helical" evidence="7">
    <location>
        <begin position="385"/>
        <end position="414"/>
    </location>
</feature>
<evidence type="ECO:0000256" key="3">
    <source>
        <dbReference type="ARBA" id="ARBA00022448"/>
    </source>
</evidence>
<feature type="transmembrane region" description="Helical" evidence="7">
    <location>
        <begin position="46"/>
        <end position="67"/>
    </location>
</feature>
<sequence>MEMETFFKASERGSSVSQECRAGLTTFLAMAYIIAVNPAILVHAGIPLNAAITATCIGSGLVTILMGLISNRPVALATGLGLDAIVAFTLPLITNNDWHTSMAIVFIEGIVILLLVFCGLREAIMDAIPVSLRHAISVGLGIFIAFIGLKNGGVIVPSPATFVTLNKITDPVFIVGVISVAVTLACYALKVKGALLIGIALAVIAGIPLGVTSLPTGFIAPLDFSTFGAPFMVDEEGTMGIVKALINPVCLVCAFSLLMSDFFDTMGTATAVAKAGDFLNEDGTVENISEILTVDSAAAALGGLFGASSITTFVESASGAADGGRTGLSAIVTGVLFILAALFAPIISVVSAASTCGALVLVGYLMISDTVEINWSDLSESFPAFATIIGIPLTFSISDGIGFGFISYIIVALITGNVKKIKPLMWVAGIMFVVYFFLL</sequence>
<comment type="caution">
    <text evidence="8">The sequence shown here is derived from an EMBL/GenBank/DDBJ whole genome shotgun (WGS) entry which is preliminary data.</text>
</comment>
<evidence type="ECO:0000313" key="9">
    <source>
        <dbReference type="Proteomes" id="UP000005947"/>
    </source>
</evidence>
<evidence type="ECO:0000256" key="7">
    <source>
        <dbReference type="SAM" id="Phobius"/>
    </source>
</evidence>
<feature type="transmembrane region" description="Helical" evidence="7">
    <location>
        <begin position="421"/>
        <end position="438"/>
    </location>
</feature>
<dbReference type="PANTHER" id="PTHR43337">
    <property type="entry name" value="XANTHINE/URACIL PERMEASE C887.17-RELATED"/>
    <property type="match status" value="1"/>
</dbReference>
<evidence type="ECO:0000256" key="6">
    <source>
        <dbReference type="ARBA" id="ARBA00023136"/>
    </source>
</evidence>
<dbReference type="Proteomes" id="UP000005947">
    <property type="component" value="Unassembled WGS sequence"/>
</dbReference>
<protein>
    <submittedName>
        <fullName evidence="8">Putative permease</fullName>
    </submittedName>
</protein>
<dbReference type="InterPro" id="IPR045018">
    <property type="entry name" value="Azg-like"/>
</dbReference>
<dbReference type="EMBL" id="ACGK02000001">
    <property type="protein sequence ID" value="EGF23788.1"/>
    <property type="molecule type" value="Genomic_DNA"/>
</dbReference>
<reference evidence="8 9" key="1">
    <citation type="submission" date="2011-02" db="EMBL/GenBank/DDBJ databases">
        <authorList>
            <person name="Muzny D."/>
            <person name="Qin X."/>
            <person name="Buhay C."/>
            <person name="Dugan-Rocha S."/>
            <person name="Ding Y."/>
            <person name="Chen G."/>
            <person name="Hawes A."/>
            <person name="Holder M."/>
            <person name="Jhangiani S."/>
            <person name="Johnson A."/>
            <person name="Khan Z."/>
            <person name="Li Z."/>
            <person name="Liu W."/>
            <person name="Liu X."/>
            <person name="Perez L."/>
            <person name="Shen H."/>
            <person name="Wang Q."/>
            <person name="Watt J."/>
            <person name="Xi L."/>
            <person name="Xin Y."/>
            <person name="Zhou J."/>
            <person name="Deng J."/>
            <person name="Jiang H."/>
            <person name="Liu Y."/>
            <person name="Qu J."/>
            <person name="Song X.-Z."/>
            <person name="Zhang L."/>
            <person name="Villasana D."/>
            <person name="Johnson A."/>
            <person name="Liu J."/>
            <person name="Liyanage D."/>
            <person name="Lorensuhewa L."/>
            <person name="Robinson T."/>
            <person name="Song A."/>
            <person name="Song B.-B."/>
            <person name="Dinh H."/>
            <person name="Thornton R."/>
            <person name="Coyle M."/>
            <person name="Francisco L."/>
            <person name="Jackson L."/>
            <person name="Javaid M."/>
            <person name="Korchina V."/>
            <person name="Kovar C."/>
            <person name="Mata R."/>
            <person name="Mathew T."/>
            <person name="Ngo R."/>
            <person name="Nguyen L."/>
            <person name="Nguyen N."/>
            <person name="Okwuonu G."/>
            <person name="Ongeri F."/>
            <person name="Pham C."/>
            <person name="Simmons D."/>
            <person name="Wilczek-Boney K."/>
            <person name="Hale W."/>
            <person name="Jakkamsetti A."/>
            <person name="Pham P."/>
            <person name="Ruth R."/>
            <person name="San Lucas F."/>
            <person name="Warren J."/>
            <person name="Zhang J."/>
            <person name="Zhao Z."/>
            <person name="Zhou C."/>
            <person name="Zhu D."/>
            <person name="Lee S."/>
            <person name="Bess C."/>
            <person name="Blankenburg K."/>
            <person name="Forbes L."/>
            <person name="Fu Q."/>
            <person name="Gubbala S."/>
            <person name="Hirani K."/>
            <person name="Jayaseelan J.C."/>
            <person name="Lara F."/>
            <person name="Munidasa M."/>
            <person name="Palculict T."/>
            <person name="Patil S."/>
            <person name="Pu L.-L."/>
            <person name="Saada N."/>
            <person name="Tang L."/>
            <person name="Weissenberger G."/>
            <person name="Zhu Y."/>
            <person name="Hemphill L."/>
            <person name="Shang Y."/>
            <person name="Youmans B."/>
            <person name="Ayvaz T."/>
            <person name="Ross M."/>
            <person name="Santibanez J."/>
            <person name="Aqrawi P."/>
            <person name="Gross S."/>
            <person name="Joshi V."/>
            <person name="Fowler G."/>
            <person name="Nazareth L."/>
            <person name="Reid J."/>
            <person name="Worley K."/>
            <person name="Petrosino J."/>
            <person name="Highlander S."/>
            <person name="Gibbs R."/>
        </authorList>
    </citation>
    <scope>NUCLEOTIDE SEQUENCE [LARGE SCALE GENOMIC DNA]</scope>
    <source>
        <strain evidence="8 9">DSM 15829</strain>
    </source>
</reference>
<dbReference type="GO" id="GO:0005886">
    <property type="term" value="C:plasma membrane"/>
    <property type="evidence" value="ECO:0007669"/>
    <property type="project" value="TreeGrafter"/>
</dbReference>
<dbReference type="GO" id="GO:0012505">
    <property type="term" value="C:endomembrane system"/>
    <property type="evidence" value="ECO:0007669"/>
    <property type="project" value="UniProtKB-SubCell"/>
</dbReference>
<evidence type="ECO:0000256" key="2">
    <source>
        <dbReference type="ARBA" id="ARBA00005697"/>
    </source>
</evidence>
<keyword evidence="6 7" id="KW-0472">Membrane</keyword>
<feature type="transmembrane region" description="Helical" evidence="7">
    <location>
        <begin position="21"/>
        <end position="40"/>
    </location>
</feature>
<dbReference type="AlphaFoldDB" id="F1T522"/>
<keyword evidence="9" id="KW-1185">Reference proteome</keyword>
<dbReference type="PANTHER" id="PTHR43337:SF1">
    <property type="entry name" value="XANTHINE_URACIL PERMEASE C887.17-RELATED"/>
    <property type="match status" value="1"/>
</dbReference>
<evidence type="ECO:0000313" key="8">
    <source>
        <dbReference type="EMBL" id="EGF23788.1"/>
    </source>
</evidence>
<dbReference type="Pfam" id="PF00860">
    <property type="entry name" value="Xan_ur_permease"/>
    <property type="match status" value="1"/>
</dbReference>
<name>F1T522_9ACTN</name>
<feature type="transmembrane region" description="Helical" evidence="7">
    <location>
        <begin position="132"/>
        <end position="151"/>
    </location>
</feature>
<evidence type="ECO:0000256" key="1">
    <source>
        <dbReference type="ARBA" id="ARBA00004127"/>
    </source>
</evidence>
<feature type="transmembrane region" description="Helical" evidence="7">
    <location>
        <begin position="196"/>
        <end position="220"/>
    </location>
</feature>
<comment type="similarity">
    <text evidence="2">Belongs to the nucleobase:cation symporter-2 (NCS2) (TC 2.A.40) family. Azg-like subfamily.</text>
</comment>
<feature type="transmembrane region" description="Helical" evidence="7">
    <location>
        <begin position="74"/>
        <end position="94"/>
    </location>
</feature>
<feature type="transmembrane region" description="Helical" evidence="7">
    <location>
        <begin position="171"/>
        <end position="189"/>
    </location>
</feature>
<organism evidence="8 9">
    <name type="scientific">Fannyhessea vaginae DSM 15829</name>
    <dbReference type="NCBI Taxonomy" id="525256"/>
    <lineage>
        <taxon>Bacteria</taxon>
        <taxon>Bacillati</taxon>
        <taxon>Actinomycetota</taxon>
        <taxon>Coriobacteriia</taxon>
        <taxon>Coriobacteriales</taxon>
        <taxon>Atopobiaceae</taxon>
        <taxon>Fannyhessea</taxon>
    </lineage>
</organism>
<keyword evidence="5 7" id="KW-1133">Transmembrane helix</keyword>
<keyword evidence="3" id="KW-0813">Transport</keyword>
<proteinExistence type="inferred from homology"/>
<gene>
    <name evidence="8" type="ORF">HMPREF0091_10735</name>
</gene>
<feature type="transmembrane region" description="Helical" evidence="7">
    <location>
        <begin position="100"/>
        <end position="120"/>
    </location>
</feature>
<dbReference type="eggNOG" id="COG2252">
    <property type="taxonomic scope" value="Bacteria"/>
</dbReference>
<feature type="transmembrane region" description="Helical" evidence="7">
    <location>
        <begin position="240"/>
        <end position="258"/>
    </location>
</feature>